<gene>
    <name evidence="2" type="ORF">GCK72_016793</name>
</gene>
<organism evidence="2 3">
    <name type="scientific">Caenorhabditis remanei</name>
    <name type="common">Caenorhabditis vulgaris</name>
    <dbReference type="NCBI Taxonomy" id="31234"/>
    <lineage>
        <taxon>Eukaryota</taxon>
        <taxon>Metazoa</taxon>
        <taxon>Ecdysozoa</taxon>
        <taxon>Nematoda</taxon>
        <taxon>Chromadorea</taxon>
        <taxon>Rhabditida</taxon>
        <taxon>Rhabditina</taxon>
        <taxon>Rhabditomorpha</taxon>
        <taxon>Rhabditoidea</taxon>
        <taxon>Rhabditidae</taxon>
        <taxon>Peloderinae</taxon>
        <taxon>Caenorhabditis</taxon>
    </lineage>
</organism>
<dbReference type="Proteomes" id="UP000483820">
    <property type="component" value="Chromosome V"/>
</dbReference>
<sequence length="552" mass="64318">MLMLWLLCLVILSPCVTIEQTPAEIVDTAINALSAANNRSGDALLSLNEFGPKLTSLMKAYVPLGALMYKATKKKPESAEFRALMDFRARAEKIWKIQEKRARTATRTAKILNSEYIRTVKELIRFMKSSADRYLNPDYKKMGYQISEFESDCMRETIQLKVRFNFLLDYCTSISHEEAQQLADHRRNLMNAFLRFRVKGNEPLPDIELYIMEFIDIEEEFLRKFKFVSQEDMGVYHNSFFSYHEAIEAYFNEMRYKGSIIKREYFEDGCQVRELLRKSNFNYTYVEAFATEFMSELLDLTFVEAICDNALHNSTTELSGFRLLGDMIKISSFTSNWLNMSLDSAWPSAHVGILEEQIKRAVKKPGEVTRENLKMVAEKTHPLLLNTGTQGYGYEFVVIEATDKNYEFFFDDFGHHNHCVYNRGDYGFDTVIGRILLNSTDRDFTVAEKIFRKGKQAEKLNEIIQSEMSKIYAAKTLPLIVDTLKKKIGSGILKEFQCWAVAREWSYFPCPTIDYWASPFIVSNLESITTLSYRNKGRFYQYCQEFRFFFFA</sequence>
<keyword evidence="1" id="KW-0732">Signal</keyword>
<evidence type="ECO:0000256" key="1">
    <source>
        <dbReference type="SAM" id="SignalP"/>
    </source>
</evidence>
<dbReference type="KEGG" id="crq:GCK72_016793"/>
<feature type="chain" id="PRO_5025394636" description="Domain of unknown function WSN domain-containing protein" evidence="1">
    <location>
        <begin position="19"/>
        <end position="552"/>
    </location>
</feature>
<dbReference type="AlphaFoldDB" id="A0A6A5G5V2"/>
<reference evidence="2 3" key="1">
    <citation type="submission" date="2019-12" db="EMBL/GenBank/DDBJ databases">
        <title>Chromosome-level assembly of the Caenorhabditis remanei genome.</title>
        <authorList>
            <person name="Teterina A.A."/>
            <person name="Willis J.H."/>
            <person name="Phillips P.C."/>
        </authorList>
    </citation>
    <scope>NUCLEOTIDE SEQUENCE [LARGE SCALE GENOMIC DNA]</scope>
    <source>
        <strain evidence="2 3">PX506</strain>
        <tissue evidence="2">Whole organism</tissue>
    </source>
</reference>
<evidence type="ECO:0008006" key="4">
    <source>
        <dbReference type="Google" id="ProtNLM"/>
    </source>
</evidence>
<accession>A0A6A5G5V2</accession>
<dbReference type="EMBL" id="WUAV01000005">
    <property type="protein sequence ID" value="KAF1750246.1"/>
    <property type="molecule type" value="Genomic_DNA"/>
</dbReference>
<evidence type="ECO:0000313" key="2">
    <source>
        <dbReference type="EMBL" id="KAF1750246.1"/>
    </source>
</evidence>
<dbReference type="RefSeq" id="XP_053580606.1">
    <property type="nucleotide sequence ID" value="XM_053731693.1"/>
</dbReference>
<dbReference type="GeneID" id="9800308"/>
<feature type="signal peptide" evidence="1">
    <location>
        <begin position="1"/>
        <end position="18"/>
    </location>
</feature>
<name>A0A6A5G5V2_CAERE</name>
<protein>
    <recommendedName>
        <fullName evidence="4">Domain of unknown function WSN domain-containing protein</fullName>
    </recommendedName>
</protein>
<dbReference type="CTD" id="9800308"/>
<evidence type="ECO:0000313" key="3">
    <source>
        <dbReference type="Proteomes" id="UP000483820"/>
    </source>
</evidence>
<comment type="caution">
    <text evidence="2">The sequence shown here is derived from an EMBL/GenBank/DDBJ whole genome shotgun (WGS) entry which is preliminary data.</text>
</comment>
<proteinExistence type="predicted"/>